<feature type="domain" description="Glycosyltransferase 2-like" evidence="3">
    <location>
        <begin position="6"/>
        <end position="156"/>
    </location>
</feature>
<dbReference type="Proteomes" id="UP000014136">
    <property type="component" value="Unassembled WGS sequence"/>
</dbReference>
<name>S0NVW7_9ENTE</name>
<dbReference type="Gene3D" id="3.90.550.10">
    <property type="entry name" value="Spore Coat Polysaccharide Biosynthesis Protein SpsA, Chain A"/>
    <property type="match status" value="1"/>
</dbReference>
<evidence type="ECO:0000313" key="4">
    <source>
        <dbReference type="EMBL" id="EOT30780.1"/>
    </source>
</evidence>
<dbReference type="PANTHER" id="PTHR22916:SF51">
    <property type="entry name" value="GLYCOSYLTRANSFERASE EPSH-RELATED"/>
    <property type="match status" value="1"/>
</dbReference>
<dbReference type="CDD" id="cd00761">
    <property type="entry name" value="Glyco_tranf_GTA_type"/>
    <property type="match status" value="1"/>
</dbReference>
<dbReference type="AlphaFoldDB" id="S0NVW7"/>
<dbReference type="HOGENOM" id="CLU_025996_25_1_9"/>
<dbReference type="SUPFAM" id="SSF53448">
    <property type="entry name" value="Nucleotide-diphospho-sugar transferases"/>
    <property type="match status" value="1"/>
</dbReference>
<dbReference type="OrthoDB" id="396512at2"/>
<dbReference type="EMBL" id="AHYT01000001">
    <property type="protein sequence ID" value="EOT30780.1"/>
    <property type="molecule type" value="Genomic_DNA"/>
</dbReference>
<dbReference type="GO" id="GO:0016757">
    <property type="term" value="F:glycosyltransferase activity"/>
    <property type="evidence" value="ECO:0007669"/>
    <property type="project" value="UniProtKB-KW"/>
</dbReference>
<dbReference type="Pfam" id="PF00535">
    <property type="entry name" value="Glycos_transf_2"/>
    <property type="match status" value="1"/>
</dbReference>
<dbReference type="eggNOG" id="COG1216">
    <property type="taxonomic scope" value="Bacteria"/>
</dbReference>
<proteinExistence type="predicted"/>
<keyword evidence="1" id="KW-0328">Glycosyltransferase</keyword>
<evidence type="ECO:0000313" key="5">
    <source>
        <dbReference type="Proteomes" id="UP000014136"/>
    </source>
</evidence>
<dbReference type="PATRIC" id="fig|1139996.3.peg.478"/>
<accession>S0NVW7</accession>
<dbReference type="InterPro" id="IPR001173">
    <property type="entry name" value="Glyco_trans_2-like"/>
</dbReference>
<dbReference type="RefSeq" id="WP_016174295.1">
    <property type="nucleotide sequence ID" value="NZ_KE136389.1"/>
</dbReference>
<keyword evidence="5" id="KW-1185">Reference proteome</keyword>
<organism evidence="4 5">
    <name type="scientific">Enterococcus saccharolyticus subsp. saccharolyticus ATCC 43076</name>
    <dbReference type="NCBI Taxonomy" id="1139996"/>
    <lineage>
        <taxon>Bacteria</taxon>
        <taxon>Bacillati</taxon>
        <taxon>Bacillota</taxon>
        <taxon>Bacilli</taxon>
        <taxon>Lactobacillales</taxon>
        <taxon>Enterococcaceae</taxon>
        <taxon>Enterococcus</taxon>
    </lineage>
</organism>
<evidence type="ECO:0000256" key="1">
    <source>
        <dbReference type="ARBA" id="ARBA00022676"/>
    </source>
</evidence>
<evidence type="ECO:0000259" key="3">
    <source>
        <dbReference type="Pfam" id="PF00535"/>
    </source>
</evidence>
<evidence type="ECO:0000256" key="2">
    <source>
        <dbReference type="ARBA" id="ARBA00022679"/>
    </source>
</evidence>
<protein>
    <recommendedName>
        <fullName evidence="3">Glycosyltransferase 2-like domain-containing protein</fullName>
    </recommendedName>
</protein>
<dbReference type="InterPro" id="IPR029044">
    <property type="entry name" value="Nucleotide-diphossugar_trans"/>
</dbReference>
<dbReference type="PANTHER" id="PTHR22916">
    <property type="entry name" value="GLYCOSYLTRANSFERASE"/>
    <property type="match status" value="1"/>
</dbReference>
<keyword evidence="2" id="KW-0808">Transferase</keyword>
<gene>
    <name evidence="4" type="ORF">OMQ_00484</name>
</gene>
<reference evidence="4 5" key="1">
    <citation type="submission" date="2013-03" db="EMBL/GenBank/DDBJ databases">
        <title>The Genome Sequence of Enterococcus saccharolyticus ATCC_43076 (Illumina only assembly).</title>
        <authorList>
            <consortium name="The Broad Institute Genomics Platform"/>
            <consortium name="The Broad Institute Genome Sequencing Center for Infectious Disease"/>
            <person name="Earl A."/>
            <person name="Russ C."/>
            <person name="Gilmore M."/>
            <person name="Surin D."/>
            <person name="Walker B."/>
            <person name="Young S."/>
            <person name="Zeng Q."/>
            <person name="Gargeya S."/>
            <person name="Fitzgerald M."/>
            <person name="Haas B."/>
            <person name="Abouelleil A."/>
            <person name="Allen A.W."/>
            <person name="Alvarado L."/>
            <person name="Arachchi H.M."/>
            <person name="Berlin A.M."/>
            <person name="Chapman S.B."/>
            <person name="Gainer-Dewar J."/>
            <person name="Goldberg J."/>
            <person name="Griggs A."/>
            <person name="Gujja S."/>
            <person name="Hansen M."/>
            <person name="Howarth C."/>
            <person name="Imamovic A."/>
            <person name="Ireland A."/>
            <person name="Larimer J."/>
            <person name="McCowan C."/>
            <person name="Murphy C."/>
            <person name="Pearson M."/>
            <person name="Poon T.W."/>
            <person name="Priest M."/>
            <person name="Roberts A."/>
            <person name="Saif S."/>
            <person name="Shea T."/>
            <person name="Sisk P."/>
            <person name="Sykes S."/>
            <person name="Wortman J."/>
            <person name="Nusbaum C."/>
            <person name="Birren B."/>
        </authorList>
    </citation>
    <scope>NUCLEOTIDE SEQUENCE [LARGE SCALE GENOMIC DNA]</scope>
    <source>
        <strain evidence="4 5">ATCC 43076</strain>
    </source>
</reference>
<comment type="caution">
    <text evidence="4">The sequence shown here is derived from an EMBL/GenBank/DDBJ whole genome shotgun (WGS) entry which is preliminary data.</text>
</comment>
<sequence>MNPLVSIVVPVYNVEDYLEDALNCLINQTYDNLEIIIVNDGSTDDSSDICAKYDSQYSSIRIIHQENRGLSEARNTGINYCNGKYIYFFDSDDLLELTAIEKLVLFSEKTKVDLVLMDASVFGETLNINKEAYFHTDLNNHAIYSIEDFCKKNNKFNAPVWLYFYKASLILSNNLRFEPGILHEDELFTPIVLAKASNIGYISESFFKRRYRPNSIMTSTSNEYLHSLGYEKVVRELKLLENTRFSEQYVQFINERMERCVLGMITKGNSTVVDVYKLSKELNLPYLKIIGQATNYQLRKKIKKIIKK</sequence>
<dbReference type="STRING" id="41997.RV16_GL001327"/>